<evidence type="ECO:0000313" key="1">
    <source>
        <dbReference type="EMBL" id="KAJ4267184.1"/>
    </source>
</evidence>
<dbReference type="Gene3D" id="1.20.1170.10">
    <property type="match status" value="1"/>
</dbReference>
<accession>A0A9W8VLI0</accession>
<organism evidence="1 2">
    <name type="scientific">Fusarium torreyae</name>
    <dbReference type="NCBI Taxonomy" id="1237075"/>
    <lineage>
        <taxon>Eukaryota</taxon>
        <taxon>Fungi</taxon>
        <taxon>Dikarya</taxon>
        <taxon>Ascomycota</taxon>
        <taxon>Pezizomycotina</taxon>
        <taxon>Sordariomycetes</taxon>
        <taxon>Hypocreomycetidae</taxon>
        <taxon>Hypocreales</taxon>
        <taxon>Nectriaceae</taxon>
        <taxon>Fusarium</taxon>
    </lineage>
</organism>
<dbReference type="OrthoDB" id="5096009at2759"/>
<dbReference type="SUPFAM" id="SSF58100">
    <property type="entry name" value="Bacterial hemolysins"/>
    <property type="match status" value="1"/>
</dbReference>
<name>A0A9W8VLI0_9HYPO</name>
<protein>
    <submittedName>
        <fullName evidence="1">Uncharacterized protein</fullName>
    </submittedName>
</protein>
<dbReference type="AlphaFoldDB" id="A0A9W8VLI0"/>
<comment type="caution">
    <text evidence="1">The sequence shown here is derived from an EMBL/GenBank/DDBJ whole genome shotgun (WGS) entry which is preliminary data.</text>
</comment>
<dbReference type="EMBL" id="JAOQAZ010000004">
    <property type="protein sequence ID" value="KAJ4267184.1"/>
    <property type="molecule type" value="Genomic_DNA"/>
</dbReference>
<proteinExistence type="predicted"/>
<sequence length="422" mass="46275">MSEKTAEQLGDALASAIHSQDGKKLSQLTEDVKVIDSNGNETGQTKPRFILKPSAYLDIKAYIAAGLAFPATAEDFHTLHPKENLKKLTELDATIYEDTQLAMAGIHKSSSDFNTTALPNFRRITNEAKQYANTAILQLTGFGKGSFQGLLKLLTDNKYSKPGSEDTDEFRGASQAASMILLNLGEESLKKAQTIEDLSKTITSYLTTLKTDKDRIDGINQRYSGKSTTLTTGLEKLRADIKKAVEDANEADAKYKSDKATADNAVYYIWVPIAGWIAGTTVLMVHNKRAQEAHDKYEAAKKTQAEKETEKLYMERLIVDVELLDSQNKNIAKLMDSAKTALEGIRKIFEGIGNDLKEASSLMGNADSLLRGGLWVRQNMLVDRVNEAVADWRKVVTAADDFLDAEASVLGITDSVVPPKVG</sequence>
<dbReference type="Proteomes" id="UP001152049">
    <property type="component" value="Unassembled WGS sequence"/>
</dbReference>
<reference evidence="1" key="1">
    <citation type="submission" date="2022-09" db="EMBL/GenBank/DDBJ databases">
        <title>Fusarium specimens isolated from Avocado Roots.</title>
        <authorList>
            <person name="Stajich J."/>
            <person name="Roper C."/>
            <person name="Heimlech-Rivalta G."/>
        </authorList>
    </citation>
    <scope>NUCLEOTIDE SEQUENCE</scope>
    <source>
        <strain evidence="1">CF00136</strain>
    </source>
</reference>
<evidence type="ECO:0000313" key="2">
    <source>
        <dbReference type="Proteomes" id="UP001152049"/>
    </source>
</evidence>
<gene>
    <name evidence="1" type="ORF">NW762_003285</name>
</gene>
<keyword evidence="2" id="KW-1185">Reference proteome</keyword>
<dbReference type="CDD" id="cd22656">
    <property type="entry name" value="ClyA_Cry6Aa-like"/>
    <property type="match status" value="1"/>
</dbReference>